<sequence length="416" mass="46494">MSDHFENKIREKLQEADVPFDQDAWKKMEKKLDAVTPTHKRTPGLWIWLSAIVLLLGISAGSMFLFYTDGDSKESKTSSLNDQVNDSIVKRDNDEGERYKINDSIVNKLDNHQEKIKNQREVVRGVDNPVKPGLSDSKSSTDVGSPTHNQLKKTQSSTFSSNNITTNKAQDDLQPIDNEIDGMSVAINEDVDNHLSNFKGYTPGYPDISDSLVTQPSVLEPVLIASRPLQRRGFALGFAAGPDYSAAPGLQSGDWGASVGLQFLYAFNNRFAVSTGAFYATKIYGATPADYQSNYNFKKVDADCKVLDVPINLHYTLFESGKHNWSAMLGSSSYFMLRETYNMYYNQINSRKYVYENGSQHYFSVLNLGFGYQQQAARHIMWGIQPYAKLPLGGVGHGKVKLTSLGVVFHVNLTQY</sequence>
<keyword evidence="5" id="KW-1185">Reference proteome</keyword>
<keyword evidence="2" id="KW-0472">Membrane</keyword>
<feature type="compositionally biased region" description="Polar residues" evidence="1">
    <location>
        <begin position="77"/>
        <end position="86"/>
    </location>
</feature>
<feature type="compositionally biased region" description="Low complexity" evidence="1">
    <location>
        <begin position="154"/>
        <end position="167"/>
    </location>
</feature>
<dbReference type="Pfam" id="PF13568">
    <property type="entry name" value="OMP_b-brl_2"/>
    <property type="match status" value="1"/>
</dbReference>
<dbReference type="EMBL" id="CP107006">
    <property type="protein sequence ID" value="UYQ92856.1"/>
    <property type="molecule type" value="Genomic_DNA"/>
</dbReference>
<gene>
    <name evidence="4" type="ORF">MKQ68_22505</name>
</gene>
<name>A0ABY6IZP2_9BACT</name>
<feature type="region of interest" description="Disordered" evidence="1">
    <location>
        <begin position="121"/>
        <end position="168"/>
    </location>
</feature>
<keyword evidence="2" id="KW-1133">Transmembrane helix</keyword>
<feature type="region of interest" description="Disordered" evidence="1">
    <location>
        <begin position="71"/>
        <end position="91"/>
    </location>
</feature>
<feature type="compositionally biased region" description="Polar residues" evidence="1">
    <location>
        <begin position="136"/>
        <end position="153"/>
    </location>
</feature>
<feature type="domain" description="Outer membrane protein beta-barrel" evidence="3">
    <location>
        <begin position="255"/>
        <end position="373"/>
    </location>
</feature>
<evidence type="ECO:0000313" key="5">
    <source>
        <dbReference type="Proteomes" id="UP001162741"/>
    </source>
</evidence>
<organism evidence="4 5">
    <name type="scientific">Chitinophaga horti</name>
    <dbReference type="NCBI Taxonomy" id="2920382"/>
    <lineage>
        <taxon>Bacteria</taxon>
        <taxon>Pseudomonadati</taxon>
        <taxon>Bacteroidota</taxon>
        <taxon>Chitinophagia</taxon>
        <taxon>Chitinophagales</taxon>
        <taxon>Chitinophagaceae</taxon>
        <taxon>Chitinophaga</taxon>
    </lineage>
</organism>
<evidence type="ECO:0000259" key="3">
    <source>
        <dbReference type="Pfam" id="PF13568"/>
    </source>
</evidence>
<evidence type="ECO:0000313" key="4">
    <source>
        <dbReference type="EMBL" id="UYQ92856.1"/>
    </source>
</evidence>
<protein>
    <submittedName>
        <fullName evidence="4">PorT family protein</fullName>
    </submittedName>
</protein>
<proteinExistence type="predicted"/>
<evidence type="ECO:0000256" key="1">
    <source>
        <dbReference type="SAM" id="MobiDB-lite"/>
    </source>
</evidence>
<evidence type="ECO:0000256" key="2">
    <source>
        <dbReference type="SAM" id="Phobius"/>
    </source>
</evidence>
<dbReference type="RefSeq" id="WP_264281043.1">
    <property type="nucleotide sequence ID" value="NZ_CP107006.1"/>
</dbReference>
<dbReference type="Proteomes" id="UP001162741">
    <property type="component" value="Chromosome"/>
</dbReference>
<feature type="transmembrane region" description="Helical" evidence="2">
    <location>
        <begin position="45"/>
        <end position="67"/>
    </location>
</feature>
<keyword evidence="2" id="KW-0812">Transmembrane</keyword>
<dbReference type="InterPro" id="IPR025665">
    <property type="entry name" value="Beta-barrel_OMP_2"/>
</dbReference>
<reference evidence="4" key="1">
    <citation type="submission" date="2022-10" db="EMBL/GenBank/DDBJ databases">
        <title>Chitinophaga sp. nov., isolated from soil.</title>
        <authorList>
            <person name="Jeon C.O."/>
        </authorList>
    </citation>
    <scope>NUCLEOTIDE SEQUENCE</scope>
    <source>
        <strain evidence="4">R8</strain>
    </source>
</reference>
<accession>A0ABY6IZP2</accession>